<accession>A0ACC0V5I1</accession>
<sequence length="1079" mass="119218">MLSAFTARPIVELRQRDKSKIETILAYGDRVLVGLNNGALRVYRLNDVSLHDGNGAAEQPDATASDLAPALSQSTPPQATPPDHKSVPQGSGRPTDLLREVDRFSTRAIEQLAIIKEANTIVSLSNYHVSLYDLSTYSLVETLSKTKNASCFAVTSNIVKDPDTGIPEIISRLAVPVKRRLLLWSWHESELSDNVSDILLPETIRSVTWANATKLVCGMNGGYVMVDVLTREVEDVVSSGGVSAAGQGSRWGAVSSAGMGYMGLGGYMPKPLAAKLADGEMLLAKDINTLFIDDDGKPLGRKQIPWPSAPESIGYSYPYILALQAPTKGLLEVRNPNTLSLLQNISLPGAAQLYVPPPTVSLAHAGKGFHISSDRCVWKMGTTDYDSQINELVGARQYDEAISILGMLEDALLNNKTESLREVKMLKAEMLFKKKKFRQSMDLFNEDEVHAPPERVLELYPPQISGELSGWGAEREKQDAEEEESPKKANGTKTDNPDEPADPTSPTNVGGFAKYFMVGGKKQQADTASIASSKKDKETQNSEDSDSAKDASVEDEIPRLEGKDLTNAVRELNSYLAGTRARLQREIDPATGILKPTADKNGTIEDEAERMLRTTQNESEKKREEELKTTFRLVDTTLFRCYMFSSPALAGSLFRIPNFCDPDVVNEKLLEHNRYTELVDFFFGKKLHGEALGLLKKFGTAAKPDKSAPTLHGPDRAIQYIQGLPPSEVDLILEHAEWTLKANPEYAVEIFIGDTENADSLPRNRVLDFLGKIDPKLEAQYLAHIIDELGDDTADFHNRLVELYVKNLKEMKRDEDWEKTMNKFTRFLRESHQVYSLSKAFSMIPKDDAAFLEAQAIVLSNMGQHKQALEIYVFKMKDYAKAEEYCNRVHKIQEAEEARSDGNADEKKDDDTSSIYHLLLSLYLQPTGSYEPTLEPALDLLSKHGSRLPATSTLGLIPDDLPVGDLESYFRGRIRAANSMVNQMRILANLRRAESISIAARLLLGEDSADGQGGRARHVTITDERHCVVCHKKLGGGMRIGGTVVAVLPDNTVVHYGCLSRATGHKSDSSRMPSWGRGF</sequence>
<evidence type="ECO:0000313" key="2">
    <source>
        <dbReference type="Proteomes" id="UP001163324"/>
    </source>
</evidence>
<evidence type="ECO:0000313" key="1">
    <source>
        <dbReference type="EMBL" id="KAI9901548.1"/>
    </source>
</evidence>
<reference evidence="1" key="1">
    <citation type="submission" date="2022-10" db="EMBL/GenBank/DDBJ databases">
        <title>Complete Genome of Trichothecium roseum strain YXFP-22015, a Plant Pathogen Isolated from Citrus.</title>
        <authorList>
            <person name="Wang Y."/>
            <person name="Zhu L."/>
        </authorList>
    </citation>
    <scope>NUCLEOTIDE SEQUENCE</scope>
    <source>
        <strain evidence="1">YXFP-22015</strain>
    </source>
</reference>
<gene>
    <name evidence="1" type="ORF">N3K66_003365</name>
</gene>
<keyword evidence="2" id="KW-1185">Reference proteome</keyword>
<name>A0ACC0V5I1_9HYPO</name>
<organism evidence="1 2">
    <name type="scientific">Trichothecium roseum</name>
    <dbReference type="NCBI Taxonomy" id="47278"/>
    <lineage>
        <taxon>Eukaryota</taxon>
        <taxon>Fungi</taxon>
        <taxon>Dikarya</taxon>
        <taxon>Ascomycota</taxon>
        <taxon>Pezizomycotina</taxon>
        <taxon>Sordariomycetes</taxon>
        <taxon>Hypocreomycetidae</taxon>
        <taxon>Hypocreales</taxon>
        <taxon>Hypocreales incertae sedis</taxon>
        <taxon>Trichothecium</taxon>
    </lineage>
</organism>
<proteinExistence type="predicted"/>
<comment type="caution">
    <text evidence="1">The sequence shown here is derived from an EMBL/GenBank/DDBJ whole genome shotgun (WGS) entry which is preliminary data.</text>
</comment>
<dbReference type="EMBL" id="CM047942">
    <property type="protein sequence ID" value="KAI9901548.1"/>
    <property type="molecule type" value="Genomic_DNA"/>
</dbReference>
<dbReference type="Proteomes" id="UP001163324">
    <property type="component" value="Chromosome 3"/>
</dbReference>
<protein>
    <submittedName>
        <fullName evidence="1">Uncharacterized protein</fullName>
    </submittedName>
</protein>